<dbReference type="PANTHER" id="PTHR30413">
    <property type="entry name" value="INNER MEMBRANE TRANSPORT PERMEASE"/>
    <property type="match status" value="1"/>
</dbReference>
<feature type="domain" description="ABC transmembrane type-2" evidence="10">
    <location>
        <begin position="32"/>
        <end position="250"/>
    </location>
</feature>
<feature type="transmembrane region" description="Helical" evidence="9">
    <location>
        <begin position="171"/>
        <end position="189"/>
    </location>
</feature>
<evidence type="ECO:0000256" key="7">
    <source>
        <dbReference type="ARBA" id="ARBA00022989"/>
    </source>
</evidence>
<dbReference type="GO" id="GO:0043190">
    <property type="term" value="C:ATP-binding cassette (ABC) transporter complex"/>
    <property type="evidence" value="ECO:0007669"/>
    <property type="project" value="InterPro"/>
</dbReference>
<evidence type="ECO:0000256" key="3">
    <source>
        <dbReference type="ARBA" id="ARBA00022448"/>
    </source>
</evidence>
<evidence type="ECO:0000256" key="9">
    <source>
        <dbReference type="RuleBase" id="RU361157"/>
    </source>
</evidence>
<accession>A0A1M6QV41</accession>
<feature type="transmembrane region" description="Helical" evidence="9">
    <location>
        <begin position="111"/>
        <end position="130"/>
    </location>
</feature>
<dbReference type="InterPro" id="IPR000412">
    <property type="entry name" value="ABC_2_transport"/>
</dbReference>
<dbReference type="InterPro" id="IPR013525">
    <property type="entry name" value="ABC2_TM"/>
</dbReference>
<comment type="subcellular location">
    <subcellularLocation>
        <location evidence="1">Cell inner membrane</location>
        <topology evidence="1">Multi-pass membrane protein</topology>
    </subcellularLocation>
    <subcellularLocation>
        <location evidence="9">Cell membrane</location>
        <topology evidence="9">Multi-pass membrane protein</topology>
    </subcellularLocation>
</comment>
<feature type="transmembrane region" description="Helical" evidence="9">
    <location>
        <begin position="201"/>
        <end position="220"/>
    </location>
</feature>
<dbReference type="GO" id="GO:0140359">
    <property type="term" value="F:ABC-type transporter activity"/>
    <property type="evidence" value="ECO:0007669"/>
    <property type="project" value="InterPro"/>
</dbReference>
<reference evidence="12" key="1">
    <citation type="submission" date="2016-11" db="EMBL/GenBank/DDBJ databases">
        <authorList>
            <person name="Varghese N."/>
            <person name="Submissions S."/>
        </authorList>
    </citation>
    <scope>NUCLEOTIDE SEQUENCE [LARGE SCALE GENOMIC DNA]</scope>
    <source>
        <strain evidence="12">DSM 15518</strain>
    </source>
</reference>
<gene>
    <name evidence="11" type="ORF">SAMN02744037_01958</name>
</gene>
<proteinExistence type="inferred from homology"/>
<name>A0A1M6QV41_9FIRM</name>
<comment type="similarity">
    <text evidence="2 9">Belongs to the ABC-2 integral membrane protein family.</text>
</comment>
<organism evidence="11 12">
    <name type="scientific">Tepidibacter formicigenes DSM 15518</name>
    <dbReference type="NCBI Taxonomy" id="1123349"/>
    <lineage>
        <taxon>Bacteria</taxon>
        <taxon>Bacillati</taxon>
        <taxon>Bacillota</taxon>
        <taxon>Clostridia</taxon>
        <taxon>Peptostreptococcales</taxon>
        <taxon>Peptostreptococcaceae</taxon>
        <taxon>Tepidibacter</taxon>
    </lineage>
</organism>
<evidence type="ECO:0000313" key="12">
    <source>
        <dbReference type="Proteomes" id="UP000242497"/>
    </source>
</evidence>
<dbReference type="STRING" id="1123349.SAMN02744037_01958"/>
<evidence type="ECO:0000256" key="6">
    <source>
        <dbReference type="ARBA" id="ARBA00022692"/>
    </source>
</evidence>
<dbReference type="Pfam" id="PF01061">
    <property type="entry name" value="ABC2_membrane"/>
    <property type="match status" value="1"/>
</dbReference>
<dbReference type="GO" id="GO:0015920">
    <property type="term" value="P:lipopolysaccharide transport"/>
    <property type="evidence" value="ECO:0007669"/>
    <property type="project" value="TreeGrafter"/>
</dbReference>
<dbReference type="PRINTS" id="PR00164">
    <property type="entry name" value="ABC2TRNSPORT"/>
</dbReference>
<keyword evidence="8 9" id="KW-0472">Membrane</keyword>
<dbReference type="PROSITE" id="PS51012">
    <property type="entry name" value="ABC_TM2"/>
    <property type="match status" value="1"/>
</dbReference>
<evidence type="ECO:0000259" key="10">
    <source>
        <dbReference type="PROSITE" id="PS51012"/>
    </source>
</evidence>
<dbReference type="AlphaFoldDB" id="A0A1M6QV41"/>
<dbReference type="EMBL" id="FRAE01000048">
    <property type="protein sequence ID" value="SHK24101.1"/>
    <property type="molecule type" value="Genomic_DNA"/>
</dbReference>
<keyword evidence="3 9" id="KW-0813">Transport</keyword>
<evidence type="ECO:0000256" key="4">
    <source>
        <dbReference type="ARBA" id="ARBA00022475"/>
    </source>
</evidence>
<protein>
    <recommendedName>
        <fullName evidence="9">Transport permease protein</fullName>
    </recommendedName>
</protein>
<dbReference type="OrthoDB" id="9786910at2"/>
<feature type="transmembrane region" description="Helical" evidence="9">
    <location>
        <begin position="137"/>
        <end position="165"/>
    </location>
</feature>
<feature type="transmembrane region" description="Helical" evidence="9">
    <location>
        <begin position="31"/>
        <end position="56"/>
    </location>
</feature>
<sequence>MNEYIYNFKKYRPLLKELVLRDIKLKYRRSVLGILWSILNPLLMMLVLTIVFSTLFKRSIDNFPVYLLCGRIIFDFYSQSTREAMTSIVSNGILIRKVYIPKYIFPISKGISTFVNLLFSLIALFIVMIVTNVKITWAIMLIPLPLIYIFIFSIGIGLTLAAYTVFFRDIVHLYSVVLTAWMYLTPLFYPVEIIPDSFKFVIYLNPLYYIIECFREIVLYGQIISLQKHLICILISLFSIVFGIIVFKKKQDKFILYI</sequence>
<dbReference type="RefSeq" id="WP_072889497.1">
    <property type="nucleotide sequence ID" value="NZ_FRAE01000048.1"/>
</dbReference>
<dbReference type="InterPro" id="IPR047817">
    <property type="entry name" value="ABC2_TM_bact-type"/>
</dbReference>
<evidence type="ECO:0000256" key="5">
    <source>
        <dbReference type="ARBA" id="ARBA00022519"/>
    </source>
</evidence>
<feature type="transmembrane region" description="Helical" evidence="9">
    <location>
        <begin position="226"/>
        <end position="247"/>
    </location>
</feature>
<evidence type="ECO:0000256" key="1">
    <source>
        <dbReference type="ARBA" id="ARBA00004429"/>
    </source>
</evidence>
<evidence type="ECO:0000313" key="11">
    <source>
        <dbReference type="EMBL" id="SHK24101.1"/>
    </source>
</evidence>
<keyword evidence="6 9" id="KW-0812">Transmembrane</keyword>
<keyword evidence="5" id="KW-0997">Cell inner membrane</keyword>
<keyword evidence="12" id="KW-1185">Reference proteome</keyword>
<keyword evidence="4 9" id="KW-1003">Cell membrane</keyword>
<dbReference type="PANTHER" id="PTHR30413:SF8">
    <property type="entry name" value="TRANSPORT PERMEASE PROTEIN"/>
    <property type="match status" value="1"/>
</dbReference>
<evidence type="ECO:0000256" key="2">
    <source>
        <dbReference type="ARBA" id="ARBA00007783"/>
    </source>
</evidence>
<evidence type="ECO:0000256" key="8">
    <source>
        <dbReference type="ARBA" id="ARBA00023136"/>
    </source>
</evidence>
<dbReference type="Proteomes" id="UP000242497">
    <property type="component" value="Unassembled WGS sequence"/>
</dbReference>
<keyword evidence="7 9" id="KW-1133">Transmembrane helix</keyword>